<evidence type="ECO:0000256" key="7">
    <source>
        <dbReference type="ARBA" id="ARBA00022801"/>
    </source>
</evidence>
<dbReference type="InterPro" id="IPR029119">
    <property type="entry name" value="MutY_C"/>
</dbReference>
<organism evidence="18 19">
    <name type="scientific">Thauera propionica</name>
    <dbReference type="NCBI Taxonomy" id="2019431"/>
    <lineage>
        <taxon>Bacteria</taxon>
        <taxon>Pseudomonadati</taxon>
        <taxon>Pseudomonadota</taxon>
        <taxon>Betaproteobacteria</taxon>
        <taxon>Rhodocyclales</taxon>
        <taxon>Zoogloeaceae</taxon>
        <taxon>Thauera</taxon>
    </lineage>
</organism>
<dbReference type="InterPro" id="IPR015797">
    <property type="entry name" value="NUDIX_hydrolase-like_dom_sf"/>
</dbReference>
<keyword evidence="8" id="KW-0460">Magnesium</keyword>
<comment type="caution">
    <text evidence="18">The sequence shown here is derived from an EMBL/GenBank/DDBJ whole genome shotgun (WGS) entry which is preliminary data.</text>
</comment>
<dbReference type="EC" id="3.6.1.55" evidence="12"/>
<dbReference type="Pfam" id="PF02581">
    <property type="entry name" value="TMP-TENI"/>
    <property type="match status" value="1"/>
</dbReference>
<dbReference type="NCBIfam" id="NF006530">
    <property type="entry name" value="PRK08999.1"/>
    <property type="match status" value="1"/>
</dbReference>
<dbReference type="GO" id="GO:0044715">
    <property type="term" value="F:8-oxo-dGDP phosphatase activity"/>
    <property type="evidence" value="ECO:0007669"/>
    <property type="project" value="TreeGrafter"/>
</dbReference>
<keyword evidence="5" id="KW-0479">Metal-binding</keyword>
<comment type="cofactor">
    <cofactor evidence="1">
        <name>Mg(2+)</name>
        <dbReference type="ChEBI" id="CHEBI:18420"/>
    </cofactor>
</comment>
<keyword evidence="4" id="KW-0235">DNA replication</keyword>
<name>A0A235EXP3_9RHOO</name>
<evidence type="ECO:0000259" key="17">
    <source>
        <dbReference type="PROSITE" id="PS51462"/>
    </source>
</evidence>
<dbReference type="AlphaFoldDB" id="A0A235EXP3"/>
<evidence type="ECO:0000256" key="9">
    <source>
        <dbReference type="ARBA" id="ARBA00023204"/>
    </source>
</evidence>
<dbReference type="InterPro" id="IPR047127">
    <property type="entry name" value="MutT-like"/>
</dbReference>
<comment type="catalytic activity">
    <reaction evidence="10">
        <text>8-oxo-dGTP + H2O = 8-oxo-dGMP + diphosphate + H(+)</text>
        <dbReference type="Rhea" id="RHEA:31575"/>
        <dbReference type="ChEBI" id="CHEBI:15377"/>
        <dbReference type="ChEBI" id="CHEBI:15378"/>
        <dbReference type="ChEBI" id="CHEBI:33019"/>
        <dbReference type="ChEBI" id="CHEBI:63224"/>
        <dbReference type="ChEBI" id="CHEBI:77896"/>
        <dbReference type="EC" id="3.6.1.55"/>
    </reaction>
</comment>
<evidence type="ECO:0000256" key="12">
    <source>
        <dbReference type="ARBA" id="ARBA00038905"/>
    </source>
</evidence>
<dbReference type="Proteomes" id="UP000215181">
    <property type="component" value="Unassembled WGS sequence"/>
</dbReference>
<evidence type="ECO:0000256" key="3">
    <source>
        <dbReference type="ARBA" id="ARBA00022457"/>
    </source>
</evidence>
<dbReference type="InterPro" id="IPR022998">
    <property type="entry name" value="ThiamineP_synth_TenI"/>
</dbReference>
<dbReference type="Gene3D" id="3.90.79.10">
    <property type="entry name" value="Nucleoside Triphosphate Pyrophosphohydrolase"/>
    <property type="match status" value="1"/>
</dbReference>
<proteinExistence type="inferred from homology"/>
<dbReference type="GO" id="GO:0006281">
    <property type="term" value="P:DNA repair"/>
    <property type="evidence" value="ECO:0007669"/>
    <property type="project" value="UniProtKB-KW"/>
</dbReference>
<evidence type="ECO:0000256" key="14">
    <source>
        <dbReference type="ARBA" id="ARBA00041592"/>
    </source>
</evidence>
<protein>
    <recommendedName>
        <fullName evidence="13">8-oxo-dGTP diphosphatase</fullName>
        <ecNumber evidence="12">3.6.1.55</ecNumber>
    </recommendedName>
    <alternativeName>
        <fullName evidence="16">7,8-dihydro-8-oxoguanine-triphosphatase</fullName>
    </alternativeName>
    <alternativeName>
        <fullName evidence="15">Mutator protein MutT</fullName>
    </alternativeName>
    <alternativeName>
        <fullName evidence="14">dGTP pyrophosphohydrolase</fullName>
    </alternativeName>
</protein>
<keyword evidence="19" id="KW-1185">Reference proteome</keyword>
<reference evidence="18 19" key="1">
    <citation type="submission" date="2017-07" db="EMBL/GenBank/DDBJ databases">
        <title>Thauera sp. KNDSS-Mac4 genome sequence and assembly.</title>
        <authorList>
            <person name="Mayilraj S."/>
        </authorList>
    </citation>
    <scope>NUCLEOTIDE SEQUENCE [LARGE SCALE GENOMIC DNA]</scope>
    <source>
        <strain evidence="18 19">KNDSS-Mac4</strain>
    </source>
</reference>
<feature type="domain" description="Nudix hydrolase" evidence="17">
    <location>
        <begin position="4"/>
        <end position="132"/>
    </location>
</feature>
<evidence type="ECO:0000256" key="15">
    <source>
        <dbReference type="ARBA" id="ARBA00041979"/>
    </source>
</evidence>
<keyword evidence="6" id="KW-0227">DNA damage</keyword>
<gene>
    <name evidence="18" type="ORF">CGK74_12820</name>
</gene>
<dbReference type="OrthoDB" id="9810648at2"/>
<dbReference type="GO" id="GO:0044716">
    <property type="term" value="F:8-oxo-GDP phosphatase activity"/>
    <property type="evidence" value="ECO:0007669"/>
    <property type="project" value="TreeGrafter"/>
</dbReference>
<evidence type="ECO:0000256" key="1">
    <source>
        <dbReference type="ARBA" id="ARBA00001946"/>
    </source>
</evidence>
<dbReference type="CDD" id="cd00564">
    <property type="entry name" value="TMP_TenI"/>
    <property type="match status" value="1"/>
</dbReference>
<keyword evidence="9" id="KW-0234">DNA repair</keyword>
<dbReference type="InterPro" id="IPR036206">
    <property type="entry name" value="ThiamineP_synth_sf"/>
</dbReference>
<dbReference type="InterPro" id="IPR000086">
    <property type="entry name" value="NUDIX_hydrolase_dom"/>
</dbReference>
<evidence type="ECO:0000256" key="16">
    <source>
        <dbReference type="ARBA" id="ARBA00042798"/>
    </source>
</evidence>
<evidence type="ECO:0000256" key="11">
    <source>
        <dbReference type="ARBA" id="ARBA00036904"/>
    </source>
</evidence>
<evidence type="ECO:0000256" key="10">
    <source>
        <dbReference type="ARBA" id="ARBA00035861"/>
    </source>
</evidence>
<evidence type="ECO:0000256" key="4">
    <source>
        <dbReference type="ARBA" id="ARBA00022705"/>
    </source>
</evidence>
<evidence type="ECO:0000256" key="6">
    <source>
        <dbReference type="ARBA" id="ARBA00022763"/>
    </source>
</evidence>
<dbReference type="PROSITE" id="PS00893">
    <property type="entry name" value="NUDIX_BOX"/>
    <property type="match status" value="1"/>
</dbReference>
<dbReference type="InterPro" id="IPR013785">
    <property type="entry name" value="Aldolase_TIM"/>
</dbReference>
<dbReference type="SUPFAM" id="SSF51391">
    <property type="entry name" value="Thiamin phosphate synthase"/>
    <property type="match status" value="1"/>
</dbReference>
<evidence type="ECO:0000313" key="19">
    <source>
        <dbReference type="Proteomes" id="UP000215181"/>
    </source>
</evidence>
<dbReference type="PRINTS" id="PR00502">
    <property type="entry name" value="NUDIXFAMILY"/>
</dbReference>
<dbReference type="GO" id="GO:0046872">
    <property type="term" value="F:metal ion binding"/>
    <property type="evidence" value="ECO:0007669"/>
    <property type="project" value="UniProtKB-KW"/>
</dbReference>
<evidence type="ECO:0000313" key="18">
    <source>
        <dbReference type="EMBL" id="OYD53553.1"/>
    </source>
</evidence>
<dbReference type="GO" id="GO:0035539">
    <property type="term" value="F:8-oxo-7,8-dihydrodeoxyguanosine triphosphate pyrophosphatase activity"/>
    <property type="evidence" value="ECO:0007669"/>
    <property type="project" value="UniProtKB-EC"/>
</dbReference>
<dbReference type="GO" id="GO:0009228">
    <property type="term" value="P:thiamine biosynthetic process"/>
    <property type="evidence" value="ECO:0007669"/>
    <property type="project" value="UniProtKB-KW"/>
</dbReference>
<dbReference type="GO" id="GO:0006260">
    <property type="term" value="P:DNA replication"/>
    <property type="evidence" value="ECO:0007669"/>
    <property type="project" value="UniProtKB-KW"/>
</dbReference>
<evidence type="ECO:0000256" key="8">
    <source>
        <dbReference type="ARBA" id="ARBA00022842"/>
    </source>
</evidence>
<comment type="similarity">
    <text evidence="2">Belongs to the Nudix hydrolase family.</text>
</comment>
<dbReference type="RefSeq" id="WP_094268843.1">
    <property type="nucleotide sequence ID" value="NZ_NOIH01000014.1"/>
</dbReference>
<dbReference type="CDD" id="cd03425">
    <property type="entry name" value="NUDIX_MutT_NudA_like"/>
    <property type="match status" value="1"/>
</dbReference>
<dbReference type="InterPro" id="IPR020084">
    <property type="entry name" value="NUDIX_hydrolase_CS"/>
</dbReference>
<dbReference type="Pfam" id="PF14815">
    <property type="entry name" value="NUDIX_4"/>
    <property type="match status" value="1"/>
</dbReference>
<dbReference type="PROSITE" id="PS51462">
    <property type="entry name" value="NUDIX"/>
    <property type="match status" value="1"/>
</dbReference>
<evidence type="ECO:0000256" key="2">
    <source>
        <dbReference type="ARBA" id="ARBA00005582"/>
    </source>
</evidence>
<dbReference type="PANTHER" id="PTHR47707:SF1">
    <property type="entry name" value="NUDIX HYDROLASE FAMILY PROTEIN"/>
    <property type="match status" value="1"/>
</dbReference>
<dbReference type="EMBL" id="NOIH01000014">
    <property type="protein sequence ID" value="OYD53553.1"/>
    <property type="molecule type" value="Genomic_DNA"/>
</dbReference>
<keyword evidence="7" id="KW-0378">Hydrolase</keyword>
<dbReference type="Gene3D" id="3.20.20.70">
    <property type="entry name" value="Aldolase class I"/>
    <property type="match status" value="1"/>
</dbReference>
<dbReference type="SUPFAM" id="SSF55811">
    <property type="entry name" value="Nudix"/>
    <property type="match status" value="1"/>
</dbReference>
<dbReference type="GO" id="GO:0008413">
    <property type="term" value="F:8-oxo-7,8-dihydroguanosine triphosphate pyrophosphatase activity"/>
    <property type="evidence" value="ECO:0007669"/>
    <property type="project" value="TreeGrafter"/>
</dbReference>
<comment type="catalytic activity">
    <reaction evidence="11">
        <text>8-oxo-GTP + H2O = 8-oxo-GMP + diphosphate + H(+)</text>
        <dbReference type="Rhea" id="RHEA:67616"/>
        <dbReference type="ChEBI" id="CHEBI:15377"/>
        <dbReference type="ChEBI" id="CHEBI:15378"/>
        <dbReference type="ChEBI" id="CHEBI:33019"/>
        <dbReference type="ChEBI" id="CHEBI:143553"/>
        <dbReference type="ChEBI" id="CHEBI:145694"/>
    </reaction>
</comment>
<dbReference type="PANTHER" id="PTHR47707">
    <property type="entry name" value="8-OXO-DGTP DIPHOSPHATASE"/>
    <property type="match status" value="1"/>
</dbReference>
<sequence>MTRKLVDVAAGVLLRPDGSYLLGQRGPDTVYAGYWEFPGGKVEPGEKPAQALCRELDEELGIRVTHLRPWLRREHLYEHAHVRLHFFEVCAWEGALDDKVHSALDWVEPSSATREPMLPANGPILKALRLPRVMGITDAARLGVDAQLEALDRALDAGLRLVQVREQALDAGARDRFAREVLARTRARGGLVVVNGDIELAQAIGADGVHLPARRLMALSERPAFQWVGASCHDRAELEHAAALTLDYALLGPVLATDSHPGAASLGWSGFSALTEGLPMPVLALGGLSPAVMETARDARAHGIAGIRGIWG</sequence>
<evidence type="ECO:0000256" key="13">
    <source>
        <dbReference type="ARBA" id="ARBA00040794"/>
    </source>
</evidence>
<keyword evidence="3" id="KW-0515">Mutator protein</keyword>
<accession>A0A235EXP3</accession>
<evidence type="ECO:0000256" key="5">
    <source>
        <dbReference type="ARBA" id="ARBA00022723"/>
    </source>
</evidence>
<dbReference type="InterPro" id="IPR020476">
    <property type="entry name" value="Nudix_hydrolase"/>
</dbReference>